<dbReference type="EMBL" id="JBCNJP010007211">
    <property type="protein sequence ID" value="KAK9049325.1"/>
    <property type="molecule type" value="Genomic_DNA"/>
</dbReference>
<evidence type="ECO:0000313" key="3">
    <source>
        <dbReference type="EMBL" id="KAK9049325.1"/>
    </source>
</evidence>
<organism evidence="3 4">
    <name type="scientific">Deinandra increscens subsp. villosa</name>
    <dbReference type="NCBI Taxonomy" id="3103831"/>
    <lineage>
        <taxon>Eukaryota</taxon>
        <taxon>Viridiplantae</taxon>
        <taxon>Streptophyta</taxon>
        <taxon>Embryophyta</taxon>
        <taxon>Tracheophyta</taxon>
        <taxon>Spermatophyta</taxon>
        <taxon>Magnoliopsida</taxon>
        <taxon>eudicotyledons</taxon>
        <taxon>Gunneridae</taxon>
        <taxon>Pentapetalae</taxon>
        <taxon>asterids</taxon>
        <taxon>campanulids</taxon>
        <taxon>Asterales</taxon>
        <taxon>Asteraceae</taxon>
        <taxon>Asteroideae</taxon>
        <taxon>Heliantheae alliance</taxon>
        <taxon>Madieae</taxon>
        <taxon>Madiinae</taxon>
        <taxon>Deinandra</taxon>
    </lineage>
</organism>
<keyword evidence="2" id="KW-0812">Transmembrane</keyword>
<dbReference type="PANTHER" id="PTHR31343:SF65">
    <property type="entry name" value="DUF789 DOMAIN-CONTAINING PROTEIN"/>
    <property type="match status" value="1"/>
</dbReference>
<feature type="transmembrane region" description="Helical" evidence="2">
    <location>
        <begin position="161"/>
        <end position="181"/>
    </location>
</feature>
<keyword evidence="2" id="KW-1133">Transmembrane helix</keyword>
<keyword evidence="2" id="KW-0472">Membrane</keyword>
<comment type="caution">
    <text evidence="3">The sequence shown here is derived from an EMBL/GenBank/DDBJ whole genome shotgun (WGS) entry which is preliminary data.</text>
</comment>
<dbReference type="PANTHER" id="PTHR31343">
    <property type="entry name" value="T15D22.8"/>
    <property type="match status" value="1"/>
</dbReference>
<evidence type="ECO:0000256" key="2">
    <source>
        <dbReference type="SAM" id="Phobius"/>
    </source>
</evidence>
<feature type="region of interest" description="Disordered" evidence="1">
    <location>
        <begin position="1"/>
        <end position="66"/>
    </location>
</feature>
<feature type="compositionally biased region" description="Low complexity" evidence="1">
    <location>
        <begin position="42"/>
        <end position="57"/>
    </location>
</feature>
<reference evidence="3 4" key="1">
    <citation type="submission" date="2024-04" db="EMBL/GenBank/DDBJ databases">
        <title>The reference genome of an endangered Asteraceae, Deinandra increscens subsp. villosa, native to the Central Coast of California.</title>
        <authorList>
            <person name="Guilliams M."/>
            <person name="Hasenstab-Lehman K."/>
            <person name="Meyer R."/>
            <person name="Mcevoy S."/>
        </authorList>
    </citation>
    <scope>NUCLEOTIDE SEQUENCE [LARGE SCALE GENOMIC DNA]</scope>
    <source>
        <tissue evidence="3">Leaf</tissue>
    </source>
</reference>
<gene>
    <name evidence="3" type="ORF">SSX86_031708</name>
</gene>
<evidence type="ECO:0000313" key="4">
    <source>
        <dbReference type="Proteomes" id="UP001408789"/>
    </source>
</evidence>
<dbReference type="Pfam" id="PF05623">
    <property type="entry name" value="DUF789"/>
    <property type="match status" value="1"/>
</dbReference>
<evidence type="ECO:0000256" key="1">
    <source>
        <dbReference type="SAM" id="MobiDB-lite"/>
    </source>
</evidence>
<proteinExistence type="predicted"/>
<accession>A0AAP0C8L3</accession>
<name>A0AAP0C8L3_9ASTR</name>
<dbReference type="InterPro" id="IPR008507">
    <property type="entry name" value="DUF789"/>
</dbReference>
<keyword evidence="4" id="KW-1185">Reference proteome</keyword>
<dbReference type="AlphaFoldDB" id="A0AAP0C8L3"/>
<dbReference type="Proteomes" id="UP001408789">
    <property type="component" value="Unassembled WGS sequence"/>
</dbReference>
<protein>
    <submittedName>
        <fullName evidence="3">Uncharacterized protein</fullName>
    </submittedName>
</protein>
<sequence length="185" mass="20756">MLGAGLQFGRSRGGEDRFYNPAKARRNRQNQDNLRRAQSDVTPTQSSTSSSPKPSKQIPLEPPMPSSPVCNLERFLESVTPSVPAQYPSKRAMGGWRTSDEYQPYFVLGDLWESFKEWSAYGAGVPLILNDSDSVVQYYVPYLSGIQLYMDPLKSSAKARYTIFGSFVVDLSFFFTIMLVVSTHC</sequence>